<dbReference type="EMBL" id="CAJVPK010004269">
    <property type="protein sequence ID" value="CAG8635339.1"/>
    <property type="molecule type" value="Genomic_DNA"/>
</dbReference>
<proteinExistence type="predicted"/>
<feature type="non-terminal residue" evidence="1">
    <location>
        <position position="1"/>
    </location>
</feature>
<name>A0A9N9DEH5_9GLOM</name>
<reference evidence="1" key="1">
    <citation type="submission" date="2021-06" db="EMBL/GenBank/DDBJ databases">
        <authorList>
            <person name="Kallberg Y."/>
            <person name="Tangrot J."/>
            <person name="Rosling A."/>
        </authorList>
    </citation>
    <scope>NUCLEOTIDE SEQUENCE</scope>
    <source>
        <strain evidence="1">AZ414A</strain>
    </source>
</reference>
<accession>A0A9N9DEH5</accession>
<comment type="caution">
    <text evidence="1">The sequence shown here is derived from an EMBL/GenBank/DDBJ whole genome shotgun (WGS) entry which is preliminary data.</text>
</comment>
<protein>
    <submittedName>
        <fullName evidence="1">10892_t:CDS:1</fullName>
    </submittedName>
</protein>
<evidence type="ECO:0000313" key="1">
    <source>
        <dbReference type="EMBL" id="CAG8635339.1"/>
    </source>
</evidence>
<dbReference type="AlphaFoldDB" id="A0A9N9DEH5"/>
<dbReference type="Proteomes" id="UP000789706">
    <property type="component" value="Unassembled WGS sequence"/>
</dbReference>
<sequence length="71" mass="8355">EDQHNHKLVKNITTLASSYRRFTSEMCDDIKLLAACGVRPSTIVEILQYKNTEKYIHDKNVYNLFSSIRRH</sequence>
<keyword evidence="2" id="KW-1185">Reference proteome</keyword>
<organism evidence="1 2">
    <name type="scientific">Diversispora eburnea</name>
    <dbReference type="NCBI Taxonomy" id="1213867"/>
    <lineage>
        <taxon>Eukaryota</taxon>
        <taxon>Fungi</taxon>
        <taxon>Fungi incertae sedis</taxon>
        <taxon>Mucoromycota</taxon>
        <taxon>Glomeromycotina</taxon>
        <taxon>Glomeromycetes</taxon>
        <taxon>Diversisporales</taxon>
        <taxon>Diversisporaceae</taxon>
        <taxon>Diversispora</taxon>
    </lineage>
</organism>
<evidence type="ECO:0000313" key="2">
    <source>
        <dbReference type="Proteomes" id="UP000789706"/>
    </source>
</evidence>
<dbReference type="OrthoDB" id="2369556at2759"/>
<gene>
    <name evidence="1" type="ORF">DEBURN_LOCUS10943</name>
</gene>